<dbReference type="CDD" id="cd13749">
    <property type="entry name" value="Zn-ribbon_TFIIS"/>
    <property type="match status" value="1"/>
</dbReference>
<protein>
    <recommendedName>
        <fullName evidence="4">TFIIS-type domain-containing protein</fullName>
    </recommendedName>
</protein>
<dbReference type="SUPFAM" id="SSF57783">
    <property type="entry name" value="Zinc beta-ribbon"/>
    <property type="match status" value="1"/>
</dbReference>
<dbReference type="InterPro" id="IPR012164">
    <property type="entry name" value="Rpa12/Rpb9/Rpc10/TFS"/>
</dbReference>
<dbReference type="PROSITE" id="PS00466">
    <property type="entry name" value="ZF_TFIIS_1"/>
    <property type="match status" value="1"/>
</dbReference>
<feature type="domain" description="TFIIS-type" evidence="4">
    <location>
        <begin position="131"/>
        <end position="171"/>
    </location>
</feature>
<evidence type="ECO:0000313" key="5">
    <source>
        <dbReference type="EMBL" id="QHS91633.1"/>
    </source>
</evidence>
<name>A0A6C0BJX6_9ZZZZ</name>
<dbReference type="PROSITE" id="PS51133">
    <property type="entry name" value="ZF_TFIIS_2"/>
    <property type="match status" value="1"/>
</dbReference>
<proteinExistence type="predicted"/>
<dbReference type="SMART" id="SM00440">
    <property type="entry name" value="ZnF_C2C2"/>
    <property type="match status" value="1"/>
</dbReference>
<reference evidence="5" key="1">
    <citation type="journal article" date="2020" name="Nature">
        <title>Giant virus diversity and host interactions through global metagenomics.</title>
        <authorList>
            <person name="Schulz F."/>
            <person name="Roux S."/>
            <person name="Paez-Espino D."/>
            <person name="Jungbluth S."/>
            <person name="Walsh D.A."/>
            <person name="Denef V.J."/>
            <person name="McMahon K.D."/>
            <person name="Konstantinidis K.T."/>
            <person name="Eloe-Fadrosh E.A."/>
            <person name="Kyrpides N.C."/>
            <person name="Woyke T."/>
        </authorList>
    </citation>
    <scope>NUCLEOTIDE SEQUENCE</scope>
    <source>
        <strain evidence="5">GVMAG-M-3300013006-15</strain>
    </source>
</reference>
<dbReference type="PANTHER" id="PTHR11239">
    <property type="entry name" value="DNA-DIRECTED RNA POLYMERASE"/>
    <property type="match status" value="1"/>
</dbReference>
<evidence type="ECO:0000256" key="2">
    <source>
        <dbReference type="ARBA" id="ARBA00022771"/>
    </source>
</evidence>
<keyword evidence="1" id="KW-0479">Metal-binding</keyword>
<dbReference type="GO" id="GO:0005666">
    <property type="term" value="C:RNA polymerase III complex"/>
    <property type="evidence" value="ECO:0007669"/>
    <property type="project" value="TreeGrafter"/>
</dbReference>
<dbReference type="EMBL" id="MN739162">
    <property type="protein sequence ID" value="QHS91633.1"/>
    <property type="molecule type" value="Genomic_DNA"/>
</dbReference>
<dbReference type="Gene3D" id="2.20.25.10">
    <property type="match status" value="1"/>
</dbReference>
<evidence type="ECO:0000256" key="1">
    <source>
        <dbReference type="ARBA" id="ARBA00022723"/>
    </source>
</evidence>
<dbReference type="PANTHER" id="PTHR11239:SF12">
    <property type="entry name" value="DNA-DIRECTED RNA POLYMERASE III SUBUNIT RPC10"/>
    <property type="match status" value="1"/>
</dbReference>
<evidence type="ECO:0000256" key="3">
    <source>
        <dbReference type="ARBA" id="ARBA00022833"/>
    </source>
</evidence>
<dbReference type="GO" id="GO:0008270">
    <property type="term" value="F:zinc ion binding"/>
    <property type="evidence" value="ECO:0007669"/>
    <property type="project" value="UniProtKB-KW"/>
</dbReference>
<accession>A0A6C0BJX6</accession>
<dbReference type="AlphaFoldDB" id="A0A6C0BJX6"/>
<dbReference type="GO" id="GO:0003676">
    <property type="term" value="F:nucleic acid binding"/>
    <property type="evidence" value="ECO:0007669"/>
    <property type="project" value="InterPro"/>
</dbReference>
<sequence length="173" mass="20418">MNSSREKTLQWISNDLEDDLDEGQRINLEKGIYNAAIQEANKRNVLKNWENPIFSHIYKATARRTMNNLSPNTYVKGLRLLDRLKEGEFEVQRIPFMTYDELNPDHWLSRIDARMKRETRLLEGNKEMATDAYKCSNCSKRQCVYYELQTRSADEPMTLFVLCVNCGKQWRQG</sequence>
<dbReference type="Pfam" id="PF01096">
    <property type="entry name" value="Zn_ribbon_TFIIS"/>
    <property type="match status" value="1"/>
</dbReference>
<keyword evidence="2" id="KW-0863">Zinc-finger</keyword>
<dbReference type="InterPro" id="IPR001222">
    <property type="entry name" value="Znf_TFIIS"/>
</dbReference>
<dbReference type="GO" id="GO:0003899">
    <property type="term" value="F:DNA-directed RNA polymerase activity"/>
    <property type="evidence" value="ECO:0007669"/>
    <property type="project" value="InterPro"/>
</dbReference>
<organism evidence="5">
    <name type="scientific">viral metagenome</name>
    <dbReference type="NCBI Taxonomy" id="1070528"/>
    <lineage>
        <taxon>unclassified sequences</taxon>
        <taxon>metagenomes</taxon>
        <taxon>organismal metagenomes</taxon>
    </lineage>
</organism>
<evidence type="ECO:0000259" key="4">
    <source>
        <dbReference type="PROSITE" id="PS51133"/>
    </source>
</evidence>
<dbReference type="GO" id="GO:0006386">
    <property type="term" value="P:termination of RNA polymerase III transcription"/>
    <property type="evidence" value="ECO:0007669"/>
    <property type="project" value="TreeGrafter"/>
</dbReference>
<keyword evidence="3" id="KW-0862">Zinc</keyword>